<dbReference type="AlphaFoldDB" id="A0A219B6R9"/>
<protein>
    <submittedName>
        <fullName evidence="2">Uncharacterized protein</fullName>
    </submittedName>
</protein>
<comment type="caution">
    <text evidence="2">The sequence shown here is derived from an EMBL/GenBank/DDBJ whole genome shotgun (WGS) entry which is preliminary data.</text>
</comment>
<evidence type="ECO:0000313" key="2">
    <source>
        <dbReference type="EMBL" id="OWV34057.1"/>
    </source>
</evidence>
<organism evidence="2 3">
    <name type="scientific">Pacificimonas flava</name>
    <dbReference type="NCBI Taxonomy" id="1234595"/>
    <lineage>
        <taxon>Bacteria</taxon>
        <taxon>Pseudomonadati</taxon>
        <taxon>Pseudomonadota</taxon>
        <taxon>Alphaproteobacteria</taxon>
        <taxon>Sphingomonadales</taxon>
        <taxon>Sphingosinicellaceae</taxon>
        <taxon>Pacificimonas</taxon>
    </lineage>
</organism>
<dbReference type="SUPFAM" id="SSF51004">
    <property type="entry name" value="C-terminal (heme d1) domain of cytochrome cd1-nitrite reductase"/>
    <property type="match status" value="1"/>
</dbReference>
<proteinExistence type="predicted"/>
<gene>
    <name evidence="2" type="ORF">B5C34_11700</name>
</gene>
<sequence>MKFAFAGLAALAAIIVSPVQAQTLIVGNKAEDTVSLIDIETGREMRRLETGDMPHEVAVSPDGRSAFVVNYGGTTIDLFSVPRGEKIGTCDLAPNARPHGIVWTKSGGILVTTEGSETLTLVTPDCSRASAIPTSQETSHMVVVDEQRGRAYVSNLGSRTVTAIDLAKGTKIEDYSAAEEPEGLDLALGGAELWVANRGTADVLVLDALTGERLDRIDVGNVPIRLRVSPDGNWAATSNLGDGTISIIDVEAREVVRTIEVSGEEAAQQVTLVWSPDGSRLYAAETARSQIAEVDFESGEVLRRIEAGEGSDGLGISPVRMLPEPQ</sequence>
<dbReference type="EMBL" id="NFZT01000001">
    <property type="protein sequence ID" value="OWV34057.1"/>
    <property type="molecule type" value="Genomic_DNA"/>
</dbReference>
<keyword evidence="1" id="KW-0732">Signal</keyword>
<dbReference type="InterPro" id="IPR051200">
    <property type="entry name" value="Host-pathogen_enzymatic-act"/>
</dbReference>
<dbReference type="Gene3D" id="2.130.10.10">
    <property type="entry name" value="YVTN repeat-like/Quinoprotein amine dehydrogenase"/>
    <property type="match status" value="2"/>
</dbReference>
<dbReference type="STRING" id="1234595.C725_0021"/>
<feature type="chain" id="PRO_5012488168" evidence="1">
    <location>
        <begin position="22"/>
        <end position="326"/>
    </location>
</feature>
<dbReference type="RefSeq" id="WP_088712755.1">
    <property type="nucleotide sequence ID" value="NZ_NFZT01000001.1"/>
</dbReference>
<dbReference type="PANTHER" id="PTHR47197">
    <property type="entry name" value="PROTEIN NIRF"/>
    <property type="match status" value="1"/>
</dbReference>
<evidence type="ECO:0000256" key="1">
    <source>
        <dbReference type="SAM" id="SignalP"/>
    </source>
</evidence>
<dbReference type="InterPro" id="IPR011048">
    <property type="entry name" value="Haem_d1_sf"/>
</dbReference>
<feature type="signal peptide" evidence="1">
    <location>
        <begin position="1"/>
        <end position="21"/>
    </location>
</feature>
<dbReference type="InterPro" id="IPR015943">
    <property type="entry name" value="WD40/YVTN_repeat-like_dom_sf"/>
</dbReference>
<evidence type="ECO:0000313" key="3">
    <source>
        <dbReference type="Proteomes" id="UP000198462"/>
    </source>
</evidence>
<dbReference type="Proteomes" id="UP000198462">
    <property type="component" value="Unassembled WGS sequence"/>
</dbReference>
<dbReference type="OrthoDB" id="145213at2"/>
<dbReference type="PANTHER" id="PTHR47197:SF3">
    <property type="entry name" value="DIHYDRO-HEME D1 DEHYDROGENASE"/>
    <property type="match status" value="1"/>
</dbReference>
<keyword evidence="3" id="KW-1185">Reference proteome</keyword>
<accession>A0A219B6R9</accession>
<reference evidence="3" key="1">
    <citation type="submission" date="2017-05" db="EMBL/GenBank/DDBJ databases">
        <authorList>
            <person name="Lin X."/>
        </authorList>
    </citation>
    <scope>NUCLEOTIDE SEQUENCE [LARGE SCALE GENOMIC DNA]</scope>
    <source>
        <strain evidence="3">JLT2012</strain>
    </source>
</reference>
<name>A0A219B6R9_9SPHN</name>